<dbReference type="GO" id="GO:0005789">
    <property type="term" value="C:endoplasmic reticulum membrane"/>
    <property type="evidence" value="ECO:0007669"/>
    <property type="project" value="UniProtKB-SubCell"/>
</dbReference>
<comment type="caution">
    <text evidence="18">The sequence shown here is derived from an EMBL/GenBank/DDBJ whole genome shotgun (WGS) entry which is preliminary data.</text>
</comment>
<proteinExistence type="inferred from homology"/>
<dbReference type="Gene3D" id="1.20.120.550">
    <property type="entry name" value="Membrane associated eicosanoid/glutathione metabolism-like domain"/>
    <property type="match status" value="1"/>
</dbReference>
<evidence type="ECO:0000256" key="2">
    <source>
        <dbReference type="ARBA" id="ARBA00004294"/>
    </source>
</evidence>
<evidence type="ECO:0000256" key="10">
    <source>
        <dbReference type="ARBA" id="ARBA00022989"/>
    </source>
</evidence>
<evidence type="ECO:0000256" key="15">
    <source>
        <dbReference type="ARBA" id="ARBA00039397"/>
    </source>
</evidence>
<comment type="catalytic activity">
    <reaction evidence="16">
        <text>RX + glutathione = an S-substituted glutathione + a halide anion + H(+)</text>
        <dbReference type="Rhea" id="RHEA:16437"/>
        <dbReference type="ChEBI" id="CHEBI:15378"/>
        <dbReference type="ChEBI" id="CHEBI:16042"/>
        <dbReference type="ChEBI" id="CHEBI:17792"/>
        <dbReference type="ChEBI" id="CHEBI:57925"/>
        <dbReference type="ChEBI" id="CHEBI:90779"/>
        <dbReference type="EC" id="2.5.1.18"/>
    </reaction>
    <physiologicalReaction direction="left-to-right" evidence="16">
        <dbReference type="Rhea" id="RHEA:16438"/>
    </physiologicalReaction>
</comment>
<dbReference type="GO" id="GO:0004364">
    <property type="term" value="F:glutathione transferase activity"/>
    <property type="evidence" value="ECO:0007669"/>
    <property type="project" value="UniProtKB-EC"/>
</dbReference>
<dbReference type="EC" id="2.5.1.18" evidence="5"/>
<evidence type="ECO:0000256" key="13">
    <source>
        <dbReference type="ARBA" id="ARBA00023136"/>
    </source>
</evidence>
<dbReference type="InterPro" id="IPR023352">
    <property type="entry name" value="MAPEG-like_dom_sf"/>
</dbReference>
<comment type="subcellular location">
    <subcellularLocation>
        <location evidence="3">Endoplasmic reticulum membrane</location>
        <topology evidence="3">Multi-pass membrane protein</topology>
    </subcellularLocation>
    <subcellularLocation>
        <location evidence="2">Mitochondrion outer membrane</location>
    </subcellularLocation>
</comment>
<feature type="transmembrane region" description="Helical" evidence="17">
    <location>
        <begin position="165"/>
        <end position="186"/>
    </location>
</feature>
<comment type="similarity">
    <text evidence="4">Belongs to the MAPEG family.</text>
</comment>
<evidence type="ECO:0000256" key="5">
    <source>
        <dbReference type="ARBA" id="ARBA00012452"/>
    </source>
</evidence>
<keyword evidence="9" id="KW-0256">Endoplasmic reticulum</keyword>
<dbReference type="AlphaFoldDB" id="A0A232F1T2"/>
<evidence type="ECO:0000256" key="11">
    <source>
        <dbReference type="ARBA" id="ARBA00022990"/>
    </source>
</evidence>
<organism evidence="18 19">
    <name type="scientific">Trichomalopsis sarcophagae</name>
    <dbReference type="NCBI Taxonomy" id="543379"/>
    <lineage>
        <taxon>Eukaryota</taxon>
        <taxon>Metazoa</taxon>
        <taxon>Ecdysozoa</taxon>
        <taxon>Arthropoda</taxon>
        <taxon>Hexapoda</taxon>
        <taxon>Insecta</taxon>
        <taxon>Pterygota</taxon>
        <taxon>Neoptera</taxon>
        <taxon>Endopterygota</taxon>
        <taxon>Hymenoptera</taxon>
        <taxon>Apocrita</taxon>
        <taxon>Proctotrupomorpha</taxon>
        <taxon>Chalcidoidea</taxon>
        <taxon>Pteromalidae</taxon>
        <taxon>Pteromalinae</taxon>
        <taxon>Trichomalopsis</taxon>
    </lineage>
</organism>
<dbReference type="EMBL" id="NNAY01001279">
    <property type="protein sequence ID" value="OXU24512.1"/>
    <property type="molecule type" value="Genomic_DNA"/>
</dbReference>
<reference evidence="18 19" key="1">
    <citation type="journal article" date="2017" name="Curr. Biol.">
        <title>The Evolution of Venom by Co-option of Single-Copy Genes.</title>
        <authorList>
            <person name="Martinson E.O."/>
            <person name="Mrinalini"/>
            <person name="Kelkar Y.D."/>
            <person name="Chang C.H."/>
            <person name="Werren J.H."/>
        </authorList>
    </citation>
    <scope>NUCLEOTIDE SEQUENCE [LARGE SCALE GENOMIC DNA]</scope>
    <source>
        <strain evidence="18 19">Alberta</strain>
        <tissue evidence="18">Whole body</tissue>
    </source>
</reference>
<evidence type="ECO:0000256" key="9">
    <source>
        <dbReference type="ARBA" id="ARBA00022824"/>
    </source>
</evidence>
<protein>
    <recommendedName>
        <fullName evidence="15">Microsomal glutathione S-transferase 1</fullName>
        <ecNumber evidence="5">2.5.1.18</ecNumber>
    </recommendedName>
</protein>
<comment type="subunit">
    <text evidence="14">Homotrimer; The trimer binds only one molecule of glutathione.</text>
</comment>
<keyword evidence="10 17" id="KW-1133">Transmembrane helix</keyword>
<dbReference type="PANTHER" id="PTHR10689:SF6">
    <property type="entry name" value="MICROSOMAL GLUTATHIONE S-TRANSFERASE 1"/>
    <property type="match status" value="1"/>
</dbReference>
<keyword evidence="13 17" id="KW-0472">Membrane</keyword>
<evidence type="ECO:0000256" key="4">
    <source>
        <dbReference type="ARBA" id="ARBA00010459"/>
    </source>
</evidence>
<dbReference type="OrthoDB" id="193139at2759"/>
<keyword evidence="8" id="KW-1000">Mitochondrion outer membrane</keyword>
<dbReference type="STRING" id="543379.A0A232F1T2"/>
<dbReference type="Proteomes" id="UP000215335">
    <property type="component" value="Unassembled WGS sequence"/>
</dbReference>
<evidence type="ECO:0000256" key="7">
    <source>
        <dbReference type="ARBA" id="ARBA00022692"/>
    </source>
</evidence>
<name>A0A232F1T2_9HYME</name>
<keyword evidence="12" id="KW-0496">Mitochondrion</keyword>
<evidence type="ECO:0000256" key="14">
    <source>
        <dbReference type="ARBA" id="ARBA00038540"/>
    </source>
</evidence>
<evidence type="ECO:0000256" key="12">
    <source>
        <dbReference type="ARBA" id="ARBA00023128"/>
    </source>
</evidence>
<dbReference type="InterPro" id="IPR040162">
    <property type="entry name" value="MGST1-like"/>
</dbReference>
<evidence type="ECO:0000256" key="3">
    <source>
        <dbReference type="ARBA" id="ARBA00004477"/>
    </source>
</evidence>
<dbReference type="InterPro" id="IPR001129">
    <property type="entry name" value="Membr-assoc_MAPEG"/>
</dbReference>
<dbReference type="SUPFAM" id="SSF161084">
    <property type="entry name" value="MAPEG domain-like"/>
    <property type="match status" value="1"/>
</dbReference>
<keyword evidence="6" id="KW-0808">Transferase</keyword>
<keyword evidence="19" id="KW-1185">Reference proteome</keyword>
<evidence type="ECO:0000256" key="17">
    <source>
        <dbReference type="SAM" id="Phobius"/>
    </source>
</evidence>
<evidence type="ECO:0000313" key="19">
    <source>
        <dbReference type="Proteomes" id="UP000215335"/>
    </source>
</evidence>
<keyword evidence="7 17" id="KW-0812">Transmembrane</keyword>
<evidence type="ECO:0000256" key="1">
    <source>
        <dbReference type="ARBA" id="ARBA00003701"/>
    </source>
</evidence>
<evidence type="ECO:0000313" key="18">
    <source>
        <dbReference type="EMBL" id="OXU24512.1"/>
    </source>
</evidence>
<comment type="function">
    <text evidence="1">Conjugation of reduced glutathione to a wide number of exogenous and endogenous hydrophobic electrophiles.</text>
</comment>
<keyword evidence="11" id="KW-0007">Acetylation</keyword>
<dbReference type="GO" id="GO:0005741">
    <property type="term" value="C:mitochondrial outer membrane"/>
    <property type="evidence" value="ECO:0007669"/>
    <property type="project" value="UniProtKB-SubCell"/>
</dbReference>
<feature type="transmembrane region" description="Helical" evidence="17">
    <location>
        <begin position="117"/>
        <end position="145"/>
    </location>
</feature>
<gene>
    <name evidence="18" type="ORF">TSAR_006407</name>
</gene>
<accession>A0A232F1T2</accession>
<feature type="transmembrane region" description="Helical" evidence="17">
    <location>
        <begin position="53"/>
        <end position="73"/>
    </location>
</feature>
<evidence type="ECO:0000256" key="8">
    <source>
        <dbReference type="ARBA" id="ARBA00022787"/>
    </source>
</evidence>
<dbReference type="Pfam" id="PF01124">
    <property type="entry name" value="MAPEG"/>
    <property type="match status" value="1"/>
</dbReference>
<sequence length="187" mass="20777">MCACGPRHNITDSVSVPLITGVATTQLRLSNASNLQQSDAAAMVVQNEEIVRIFGFWTGVLTLKLLAMSLLTARMRFKKKVFANHEDAKLLPKARVAYDDEDVERVRRSHLNDLENILPWVAITYIYLGTNPSTFLAGLLIRGFVLARIGHTLSYAVYPKQPFRGISFGIGLAITVFEAVSTIIHYL</sequence>
<dbReference type="FunFam" id="1.20.120.550:FF:000002">
    <property type="entry name" value="Microsomal glutathione S-transferase 1"/>
    <property type="match status" value="1"/>
</dbReference>
<dbReference type="PANTHER" id="PTHR10689">
    <property type="entry name" value="MICROSOMAL GLUTATHIONE S-TRANSFERASE 1"/>
    <property type="match status" value="1"/>
</dbReference>
<evidence type="ECO:0000256" key="16">
    <source>
        <dbReference type="ARBA" id="ARBA00049385"/>
    </source>
</evidence>
<evidence type="ECO:0000256" key="6">
    <source>
        <dbReference type="ARBA" id="ARBA00022679"/>
    </source>
</evidence>